<dbReference type="Proteomes" id="UP000051236">
    <property type="component" value="Unassembled WGS sequence"/>
</dbReference>
<evidence type="ECO:0000313" key="2">
    <source>
        <dbReference type="Proteomes" id="UP000051236"/>
    </source>
</evidence>
<gene>
    <name evidence="1" type="ORF">FC83_GL002014</name>
</gene>
<accession>X0PD75</accession>
<comment type="caution">
    <text evidence="1">The sequence shown here is derived from an EMBL/GenBank/DDBJ whole genome shotgun (WGS) entry which is preliminary data.</text>
</comment>
<organism evidence="1 2">
    <name type="scientific">Agrilactobacillus composti DSM 18527 = JCM 14202</name>
    <dbReference type="NCBI Taxonomy" id="1423734"/>
    <lineage>
        <taxon>Bacteria</taxon>
        <taxon>Bacillati</taxon>
        <taxon>Bacillota</taxon>
        <taxon>Bacilli</taxon>
        <taxon>Lactobacillales</taxon>
        <taxon>Lactobacillaceae</taxon>
        <taxon>Agrilactobacillus</taxon>
    </lineage>
</organism>
<dbReference type="eggNOG" id="ENOG50309S4">
    <property type="taxonomic scope" value="Bacteria"/>
</dbReference>
<sequence length="164" mass="18439">MAQTEISKLADWLEAHKDGIADRSQRLDKNRVFQVIDNLKVLNQPINTYLEMSEEHYYETESDHLFTLDAGATKLSALKDRIMINHVDGSPDENELTFHYNHENAFEGGYVVKVDLNILTYGFEVVGAAAELVSDTVLKDKLSKDAVVSLGLAAACIDDWQNHK</sequence>
<dbReference type="AlphaFoldDB" id="X0PD75"/>
<dbReference type="PATRIC" id="fig|1423734.3.peg.2038"/>
<dbReference type="EMBL" id="AZGA01000020">
    <property type="protein sequence ID" value="KRM34876.1"/>
    <property type="molecule type" value="Genomic_DNA"/>
</dbReference>
<reference evidence="1 2" key="1">
    <citation type="journal article" date="2015" name="Genome Announc.">
        <title>Expanding the biotechnology potential of lactobacilli through comparative genomics of 213 strains and associated genera.</title>
        <authorList>
            <person name="Sun Z."/>
            <person name="Harris H.M."/>
            <person name="McCann A."/>
            <person name="Guo C."/>
            <person name="Argimon S."/>
            <person name="Zhang W."/>
            <person name="Yang X."/>
            <person name="Jeffery I.B."/>
            <person name="Cooney J.C."/>
            <person name="Kagawa T.F."/>
            <person name="Liu W."/>
            <person name="Song Y."/>
            <person name="Salvetti E."/>
            <person name="Wrobel A."/>
            <person name="Rasinkangas P."/>
            <person name="Parkhill J."/>
            <person name="Rea M.C."/>
            <person name="O'Sullivan O."/>
            <person name="Ritari J."/>
            <person name="Douillard F.P."/>
            <person name="Paul Ross R."/>
            <person name="Yang R."/>
            <person name="Briner A.E."/>
            <person name="Felis G.E."/>
            <person name="de Vos W.M."/>
            <person name="Barrangou R."/>
            <person name="Klaenhammer T.R."/>
            <person name="Caufield P.W."/>
            <person name="Cui Y."/>
            <person name="Zhang H."/>
            <person name="O'Toole P.W."/>
        </authorList>
    </citation>
    <scope>NUCLEOTIDE SEQUENCE [LARGE SCALE GENOMIC DNA]</scope>
    <source>
        <strain evidence="1 2">DSM 18527</strain>
    </source>
</reference>
<proteinExistence type="predicted"/>
<keyword evidence="2" id="KW-1185">Reference proteome</keyword>
<evidence type="ECO:0000313" key="1">
    <source>
        <dbReference type="EMBL" id="KRM34876.1"/>
    </source>
</evidence>
<dbReference type="STRING" id="1423734.FC83_GL002014"/>
<name>X0PD75_9LACO</name>
<dbReference type="RefSeq" id="WP_035451184.1">
    <property type="nucleotide sequence ID" value="NZ_AZGA01000020.1"/>
</dbReference>
<protein>
    <submittedName>
        <fullName evidence="1">Uncharacterized protein</fullName>
    </submittedName>
</protein>
<dbReference type="OrthoDB" id="2314505at2"/>